<feature type="binding site" evidence="11">
    <location>
        <position position="135"/>
    </location>
    <ligand>
        <name>NAD(+)</name>
        <dbReference type="ChEBI" id="CHEBI:57540"/>
    </ligand>
</feature>
<comment type="pathway">
    <text evidence="5">Polyol metabolism; glycerol fermentation; glycerone phosphate from glycerol (oxidative route): step 1/2.</text>
</comment>
<keyword evidence="3" id="KW-0560">Oxidoreductase</keyword>
<dbReference type="NCBIfam" id="NF006941">
    <property type="entry name" value="PRK09423.1"/>
    <property type="match status" value="1"/>
</dbReference>
<dbReference type="OrthoDB" id="5198708at2"/>
<sequence length="377" mass="39569">MTTAIGWQSAEGRAYGGPGRYVQRAGEIDRLAEHLRDLGQRPFLLVDGIVAESYGAAIRRSFSVAGIEARIELFGGECCTEEIDRVAALVAEAEADVVAGIGGGKTADTAKVAAVRNGARIVVVPTIASTDAPCSAIAVRYSREGVMQEAISLPRNPDIVVVDSALIAKAPVRFLVAGMGDALSTYFEARSNLESRSPNFIRPYLPAPLAGIAIARTCHEVLMRDGLAAKLAAERGLLTPAVENIIEANTLLSGLGFENCGVSGAHGVHDGLTVLPEMRRFFHGEKVAFGTLCLLMLEGRPLAEIREVAGFCQAVGLPTTLADLGLGQAMPDDILRVAEAALKPGAIICRVATPVSPTIVRDAILALDAYTSSLQAV</sequence>
<reference evidence="14" key="1">
    <citation type="submission" date="2018-09" db="EMBL/GenBank/DDBJ databases">
        <authorList>
            <person name="Tuo L."/>
        </authorList>
    </citation>
    <scope>NUCLEOTIDE SEQUENCE [LARGE SCALE GENOMIC DNA]</scope>
    <source>
        <strain evidence="14">M2BS4Y-1</strain>
    </source>
</reference>
<accession>A0A3A1WHA1</accession>
<dbReference type="InterPro" id="IPR001670">
    <property type="entry name" value="ADH_Fe/GldA"/>
</dbReference>
<evidence type="ECO:0000256" key="6">
    <source>
        <dbReference type="ARBA" id="ARBA00039147"/>
    </source>
</evidence>
<dbReference type="Gene3D" id="1.20.1090.10">
    <property type="entry name" value="Dehydroquinate synthase-like - alpha domain"/>
    <property type="match status" value="1"/>
</dbReference>
<dbReference type="PANTHER" id="PTHR43616:SF5">
    <property type="entry name" value="GLYCEROL DEHYDROGENASE 1"/>
    <property type="match status" value="1"/>
</dbReference>
<comment type="cofactor">
    <cofactor evidence="9">
        <name>Zn(2+)</name>
        <dbReference type="ChEBI" id="CHEBI:29105"/>
    </cofactor>
    <text evidence="9">Binds 1 zinc ion per subunit.</text>
</comment>
<dbReference type="SUPFAM" id="SSF56796">
    <property type="entry name" value="Dehydroquinate synthase-like"/>
    <property type="match status" value="1"/>
</dbReference>
<dbReference type="InterPro" id="IPR018211">
    <property type="entry name" value="ADH_Fe_CS"/>
</dbReference>
<evidence type="ECO:0000256" key="11">
    <source>
        <dbReference type="PIRSR" id="PIRSR000112-3"/>
    </source>
</evidence>
<dbReference type="Gene3D" id="3.40.50.1970">
    <property type="match status" value="1"/>
</dbReference>
<dbReference type="Pfam" id="PF00465">
    <property type="entry name" value="Fe-ADH"/>
    <property type="match status" value="1"/>
</dbReference>
<evidence type="ECO:0000256" key="5">
    <source>
        <dbReference type="ARBA" id="ARBA00037918"/>
    </source>
</evidence>
<feature type="binding site" evidence="10">
    <location>
        <position position="131"/>
    </location>
    <ligand>
        <name>glycerol</name>
        <dbReference type="ChEBI" id="CHEBI:17754"/>
    </ligand>
</feature>
<evidence type="ECO:0000256" key="2">
    <source>
        <dbReference type="ARBA" id="ARBA00022723"/>
    </source>
</evidence>
<feature type="binding site" evidence="11">
    <location>
        <position position="47"/>
    </location>
    <ligand>
        <name>NAD(+)</name>
        <dbReference type="ChEBI" id="CHEBI:57540"/>
    </ligand>
</feature>
<dbReference type="AlphaFoldDB" id="A0A3A1WHA1"/>
<evidence type="ECO:0000256" key="9">
    <source>
        <dbReference type="PIRSR" id="PIRSR000112-1"/>
    </source>
</evidence>
<dbReference type="RefSeq" id="WP_119541396.1">
    <property type="nucleotide sequence ID" value="NZ_QYRN01000011.1"/>
</dbReference>
<evidence type="ECO:0000259" key="12">
    <source>
        <dbReference type="Pfam" id="PF00465"/>
    </source>
</evidence>
<evidence type="ECO:0000256" key="7">
    <source>
        <dbReference type="ARBA" id="ARBA00040132"/>
    </source>
</evidence>
<name>A0A3A1WHA1_9HYPH</name>
<feature type="binding site" evidence="9">
    <location>
        <position position="283"/>
    </location>
    <ligand>
        <name>glycerol</name>
        <dbReference type="ChEBI" id="CHEBI:17754"/>
    </ligand>
</feature>
<feature type="binding site" evidence="11">
    <location>
        <position position="141"/>
    </location>
    <ligand>
        <name>NAD(+)</name>
        <dbReference type="ChEBI" id="CHEBI:57540"/>
    </ligand>
</feature>
<dbReference type="PANTHER" id="PTHR43616">
    <property type="entry name" value="GLYCEROL DEHYDROGENASE"/>
    <property type="match status" value="1"/>
</dbReference>
<feature type="domain" description="Alcohol dehydrogenase iron-type/glycerol dehydrogenase GldA" evidence="12">
    <location>
        <begin position="18"/>
        <end position="163"/>
    </location>
</feature>
<feature type="binding site" evidence="9">
    <location>
        <position position="181"/>
    </location>
    <ligand>
        <name>glycerol</name>
        <dbReference type="ChEBI" id="CHEBI:17754"/>
    </ligand>
</feature>
<comment type="similarity">
    <text evidence="1">Belongs to the iron-containing alcohol dehydrogenase family.</text>
</comment>
<gene>
    <name evidence="13" type="ORF">D3218_17640</name>
</gene>
<dbReference type="EMBL" id="QYRN01000011">
    <property type="protein sequence ID" value="RIX98203.1"/>
    <property type="molecule type" value="Genomic_DNA"/>
</dbReference>
<evidence type="ECO:0000256" key="4">
    <source>
        <dbReference type="ARBA" id="ARBA00023027"/>
    </source>
</evidence>
<dbReference type="GO" id="GO:0005829">
    <property type="term" value="C:cytosol"/>
    <property type="evidence" value="ECO:0007669"/>
    <property type="project" value="TreeGrafter"/>
</dbReference>
<dbReference type="PIRSF" id="PIRSF000112">
    <property type="entry name" value="Glycerol_dehydrogenase"/>
    <property type="match status" value="1"/>
</dbReference>
<keyword evidence="2 9" id="KW-0479">Metal-binding</keyword>
<dbReference type="EC" id="1.1.1.6" evidence="6"/>
<comment type="catalytic activity">
    <reaction evidence="8">
        <text>glycerol + NAD(+) = dihydroxyacetone + NADH + H(+)</text>
        <dbReference type="Rhea" id="RHEA:13769"/>
        <dbReference type="ChEBI" id="CHEBI:15378"/>
        <dbReference type="ChEBI" id="CHEBI:16016"/>
        <dbReference type="ChEBI" id="CHEBI:17754"/>
        <dbReference type="ChEBI" id="CHEBI:57540"/>
        <dbReference type="ChEBI" id="CHEBI:57945"/>
        <dbReference type="EC" id="1.1.1.6"/>
    </reaction>
</comment>
<evidence type="ECO:0000256" key="3">
    <source>
        <dbReference type="ARBA" id="ARBA00023002"/>
    </source>
</evidence>
<protein>
    <recommendedName>
        <fullName evidence="7">Glycerol dehydrogenase</fullName>
        <ecNumber evidence="6">1.1.1.6</ecNumber>
    </recommendedName>
</protein>
<dbReference type="Proteomes" id="UP000265750">
    <property type="component" value="Unassembled WGS sequence"/>
</dbReference>
<feature type="binding site" evidence="11">
    <location>
        <begin position="126"/>
        <end position="129"/>
    </location>
    <ligand>
        <name>NAD(+)</name>
        <dbReference type="ChEBI" id="CHEBI:57540"/>
    </ligand>
</feature>
<dbReference type="CDD" id="cd08170">
    <property type="entry name" value="GlyDH"/>
    <property type="match status" value="1"/>
</dbReference>
<feature type="binding site" evidence="11">
    <location>
        <begin position="104"/>
        <end position="108"/>
    </location>
    <ligand>
        <name>NAD(+)</name>
        <dbReference type="ChEBI" id="CHEBI:57540"/>
    </ligand>
</feature>
<keyword evidence="9" id="KW-0862">Zinc</keyword>
<evidence type="ECO:0000256" key="8">
    <source>
        <dbReference type="ARBA" id="ARBA00049006"/>
    </source>
</evidence>
<evidence type="ECO:0000256" key="1">
    <source>
        <dbReference type="ARBA" id="ARBA00007358"/>
    </source>
</evidence>
<keyword evidence="14" id="KW-1185">Reference proteome</keyword>
<organism evidence="13 14">
    <name type="scientific">Aureimonas flava</name>
    <dbReference type="NCBI Taxonomy" id="2320271"/>
    <lineage>
        <taxon>Bacteria</taxon>
        <taxon>Pseudomonadati</taxon>
        <taxon>Pseudomonadota</taxon>
        <taxon>Alphaproteobacteria</taxon>
        <taxon>Hyphomicrobiales</taxon>
        <taxon>Aurantimonadaceae</taxon>
        <taxon>Aureimonas</taxon>
    </lineage>
</organism>
<dbReference type="GO" id="GO:0046872">
    <property type="term" value="F:metal ion binding"/>
    <property type="evidence" value="ECO:0007669"/>
    <property type="project" value="UniProtKB-KW"/>
</dbReference>
<proteinExistence type="inferred from homology"/>
<feature type="binding site" evidence="9">
    <location>
        <position position="266"/>
    </location>
    <ligand>
        <name>glycerol</name>
        <dbReference type="ChEBI" id="CHEBI:17754"/>
    </ligand>
</feature>
<keyword evidence="4 11" id="KW-0520">NAD</keyword>
<evidence type="ECO:0000313" key="13">
    <source>
        <dbReference type="EMBL" id="RIX98203.1"/>
    </source>
</evidence>
<dbReference type="PROSITE" id="PS00913">
    <property type="entry name" value="ADH_IRON_1"/>
    <property type="match status" value="1"/>
</dbReference>
<dbReference type="GO" id="GO:0008888">
    <property type="term" value="F:glycerol dehydrogenase (NAD+) activity"/>
    <property type="evidence" value="ECO:0007669"/>
    <property type="project" value="UniProtKB-EC"/>
</dbReference>
<evidence type="ECO:0000256" key="10">
    <source>
        <dbReference type="PIRSR" id="PIRSR000112-2"/>
    </source>
</evidence>
<comment type="caution">
    <text evidence="13">The sequence shown here is derived from an EMBL/GenBank/DDBJ whole genome shotgun (WGS) entry which is preliminary data.</text>
</comment>
<evidence type="ECO:0000313" key="14">
    <source>
        <dbReference type="Proteomes" id="UP000265750"/>
    </source>
</evidence>
<dbReference type="InterPro" id="IPR016205">
    <property type="entry name" value="Glycerol_DH"/>
</dbReference>